<dbReference type="RefSeq" id="WP_249286465.1">
    <property type="nucleotide sequence ID" value="NZ_JACRWC010000042.1"/>
</dbReference>
<dbReference type="PANTHER" id="PTHR10587:SF133">
    <property type="entry name" value="CHITIN DEACETYLASE 1-RELATED"/>
    <property type="match status" value="1"/>
</dbReference>
<keyword evidence="4" id="KW-1133">Transmembrane helix</keyword>
<dbReference type="PANTHER" id="PTHR10587">
    <property type="entry name" value="GLYCOSYL TRANSFERASE-RELATED"/>
    <property type="match status" value="1"/>
</dbReference>
<dbReference type="Gene3D" id="3.20.20.370">
    <property type="entry name" value="Glycoside hydrolase/deacetylase"/>
    <property type="match status" value="1"/>
</dbReference>
<dbReference type="Proteomes" id="UP000644115">
    <property type="component" value="Unassembled WGS sequence"/>
</dbReference>
<sequence length="524" mass="59305">MREYKNEKNHDIIEDKTDEMDDVHLDIDEMDEILDDFEPGNITPKHTLKQKKKRRILLLIFCVLLVVTGVVVTMAVLSTNVYQDDAEFKSYADKQFREDKLFEINGKTEKVYEYGSPISYAADYDVIDNEPVNAFRQKQIDRITADYKAAQESAEAQRAEENKDNKKYKAPAEALILSSATYQSDNGAVSIVISTRESQEQKKDMVDTTSALYTYLVSEKTGNVIYPEQMFVPEYRTLCAAYFAEYLKKEYKSDELVDGWESHVTADAVNFNKFTVSEKFVTFYFDPGTILDASKGTLAVKVSKSDLNGIMRDQIAERYIDPDRPMVALTYDDGPGDASETKILDCLEQNGAVATFFYTGTRATKRPDQIKRAKTLGCEMGNHSWNHPQLTKISPEAAQDQLTRTNDAVQAACGSAPTVFRPCYGATNDTVNSLAQMPVIMWSIDTLDWKTKDAQKTFDCIKTKADQGKLDGKIVLMHSIHEPTAEATEMIVPWLKENGYQMVTVSELIKYKRGEDPQNGKVYF</sequence>
<keyword evidence="4" id="KW-0812">Transmembrane</keyword>
<dbReference type="Pfam" id="PF01522">
    <property type="entry name" value="Polysacc_deac_1"/>
    <property type="match status" value="1"/>
</dbReference>
<dbReference type="CDD" id="cd10954">
    <property type="entry name" value="CE4_CtAXE_like"/>
    <property type="match status" value="1"/>
</dbReference>
<dbReference type="EMBL" id="JACRWC010000042">
    <property type="protein sequence ID" value="MBC5998976.1"/>
    <property type="molecule type" value="Genomic_DNA"/>
</dbReference>
<feature type="domain" description="NodB homology" evidence="5">
    <location>
        <begin position="325"/>
        <end position="503"/>
    </location>
</feature>
<dbReference type="GO" id="GO:0005975">
    <property type="term" value="P:carbohydrate metabolic process"/>
    <property type="evidence" value="ECO:0007669"/>
    <property type="project" value="InterPro"/>
</dbReference>
<accession>A0A923SMC5</accession>
<evidence type="ECO:0000259" key="5">
    <source>
        <dbReference type="PROSITE" id="PS51677"/>
    </source>
</evidence>
<keyword evidence="4" id="KW-0472">Membrane</keyword>
<evidence type="ECO:0000313" key="7">
    <source>
        <dbReference type="Proteomes" id="UP000644115"/>
    </source>
</evidence>
<organism evidence="6 7">
    <name type="scientific">Lentihominibacter faecis</name>
    <dbReference type="NCBI Taxonomy" id="2764712"/>
    <lineage>
        <taxon>Bacteria</taxon>
        <taxon>Bacillati</taxon>
        <taxon>Bacillota</taxon>
        <taxon>Clostridia</taxon>
        <taxon>Peptostreptococcales</taxon>
        <taxon>Anaerovoracaceae</taxon>
        <taxon>Lentihominibacter</taxon>
    </lineage>
</organism>
<evidence type="ECO:0000256" key="1">
    <source>
        <dbReference type="ARBA" id="ARBA00022723"/>
    </source>
</evidence>
<keyword evidence="2" id="KW-0378">Hydrolase</keyword>
<dbReference type="InterPro" id="IPR037126">
    <property type="entry name" value="PdaC/RsiV-like_sf"/>
</dbReference>
<evidence type="ECO:0000256" key="4">
    <source>
        <dbReference type="SAM" id="Phobius"/>
    </source>
</evidence>
<dbReference type="InterPro" id="IPR050248">
    <property type="entry name" value="Polysacc_deacetylase_ArnD"/>
</dbReference>
<comment type="caution">
    <text evidence="6">The sequence shown here is derived from an EMBL/GenBank/DDBJ whole genome shotgun (WGS) entry which is preliminary data.</text>
</comment>
<evidence type="ECO:0000256" key="3">
    <source>
        <dbReference type="SAM" id="Coils"/>
    </source>
</evidence>
<keyword evidence="1" id="KW-0479">Metal-binding</keyword>
<dbReference type="Gene3D" id="3.90.640.20">
    <property type="entry name" value="Heat-shock cognate protein, ATPase"/>
    <property type="match status" value="1"/>
</dbReference>
<dbReference type="SUPFAM" id="SSF88713">
    <property type="entry name" value="Glycoside hydrolase/deacetylase"/>
    <property type="match status" value="1"/>
</dbReference>
<dbReference type="InterPro" id="IPR011330">
    <property type="entry name" value="Glyco_hydro/deAcase_b/a-brl"/>
</dbReference>
<feature type="coiled-coil region" evidence="3">
    <location>
        <begin position="140"/>
        <end position="169"/>
    </location>
</feature>
<keyword evidence="3" id="KW-0175">Coiled coil</keyword>
<dbReference type="GO" id="GO:0016810">
    <property type="term" value="F:hydrolase activity, acting on carbon-nitrogen (but not peptide) bonds"/>
    <property type="evidence" value="ECO:0007669"/>
    <property type="project" value="InterPro"/>
</dbReference>
<gene>
    <name evidence="6" type="ORF">H8876_03040</name>
</gene>
<evidence type="ECO:0000313" key="6">
    <source>
        <dbReference type="EMBL" id="MBC5998976.1"/>
    </source>
</evidence>
<dbReference type="InterPro" id="IPR002509">
    <property type="entry name" value="NODB_dom"/>
</dbReference>
<feature type="transmembrane region" description="Helical" evidence="4">
    <location>
        <begin position="56"/>
        <end position="77"/>
    </location>
</feature>
<name>A0A923SMC5_9FIRM</name>
<dbReference type="GO" id="GO:0046872">
    <property type="term" value="F:metal ion binding"/>
    <property type="evidence" value="ECO:0007669"/>
    <property type="project" value="UniProtKB-KW"/>
</dbReference>
<keyword evidence="7" id="KW-1185">Reference proteome</keyword>
<evidence type="ECO:0000256" key="2">
    <source>
        <dbReference type="ARBA" id="ARBA00022801"/>
    </source>
</evidence>
<reference evidence="6" key="1">
    <citation type="submission" date="2020-08" db="EMBL/GenBank/DDBJ databases">
        <authorList>
            <person name="Liu C."/>
            <person name="Sun Q."/>
        </authorList>
    </citation>
    <scope>NUCLEOTIDE SEQUENCE</scope>
    <source>
        <strain evidence="6">BX16</strain>
    </source>
</reference>
<dbReference type="AlphaFoldDB" id="A0A923SMC5"/>
<proteinExistence type="predicted"/>
<protein>
    <submittedName>
        <fullName evidence="6">Polysaccharide deacetylase family protein</fullName>
    </submittedName>
</protein>
<dbReference type="PROSITE" id="PS51677">
    <property type="entry name" value="NODB"/>
    <property type="match status" value="1"/>
</dbReference>
<dbReference type="GO" id="GO:0016020">
    <property type="term" value="C:membrane"/>
    <property type="evidence" value="ECO:0007669"/>
    <property type="project" value="TreeGrafter"/>
</dbReference>